<gene>
    <name evidence="5" type="ORF">SEMRO_519_G158930.1</name>
</gene>
<proteinExistence type="predicted"/>
<dbReference type="InterPro" id="IPR050113">
    <property type="entry name" value="Ub_conjugating_enzyme"/>
</dbReference>
<name>A0A9N8E068_9STRA</name>
<sequence length="711" mass="81479">MSSSAEAKKFAIRRLYKDWKEIELEKQSLATVSALPTSNLFEWHCNLRPDYGPYTGTVFHLVLRFPPKYPHEPPDVELCSWLSHPNVWNWRASGYALCLDMIQKYYTSTPYTGWTSAYSVLSLLLQLQSFLFADNIDQDYGGTAKSITEFSAVKRCIGKAREFEYNNITTHDGSKVKHTHDNPWPPLPEPTKSAFRGGQRTAVAPATTPPPPLPSDLYTKIFSYLDPQGLIRAKQVCAHWNEVVLSYNLFERTQIMCFHTKATVDDHDAILGIGLKAKHYPDGKNLKMASSPLDILSEHAFDQELVRTGVWGGANEAFDYFLPLVLNSAHGARAAERMERTIHSIMPYCDLSSLVEDAPRRGHRSRGPRGPRGPQRREQPAQTQESHQNFHPLMAFQLLATLMNSMVVELMNSAQGSGVSRFASEKALEGYCAFHHMLLFFAKRYPMLIEYAEQQVQRFISANYYRHKRQVPNLGVLLVCLTLSKTGWNSLRRPLVMEAFDRNVRWILQEYPLLAKESLKPADRLLCTFDGAKTSLRLLMFQTYFMSRIGRPAGAKGPLDVLDQYDRQMGKPTPEQKRDLQRTAKEILAVTTWPQFFRRLGGSVPPSARLVEILKEAVGHSARKRYHDPDRAQRIQEEKERRAARIEQEARELARRTALVNARIDGFWDRREQMAREREEAERERHARVEAERAELEDAFALFRGAREDGH</sequence>
<evidence type="ECO:0000313" key="6">
    <source>
        <dbReference type="Proteomes" id="UP001153069"/>
    </source>
</evidence>
<dbReference type="CDD" id="cd23955">
    <property type="entry name" value="UBCc_invertebrate"/>
    <property type="match status" value="1"/>
</dbReference>
<dbReference type="InterPro" id="IPR016135">
    <property type="entry name" value="UBQ-conjugating_enzyme/RWD"/>
</dbReference>
<dbReference type="SUPFAM" id="SSF54495">
    <property type="entry name" value="UBC-like"/>
    <property type="match status" value="1"/>
</dbReference>
<feature type="region of interest" description="Disordered" evidence="2">
    <location>
        <begin position="357"/>
        <end position="386"/>
    </location>
</feature>
<feature type="domain" description="F-box" evidence="4">
    <location>
        <begin position="207"/>
        <end position="253"/>
    </location>
</feature>
<dbReference type="SMART" id="SM00256">
    <property type="entry name" value="FBOX"/>
    <property type="match status" value="1"/>
</dbReference>
<feature type="coiled-coil region" evidence="1">
    <location>
        <begin position="632"/>
        <end position="699"/>
    </location>
</feature>
<evidence type="ECO:0000256" key="1">
    <source>
        <dbReference type="SAM" id="Coils"/>
    </source>
</evidence>
<dbReference type="Gene3D" id="3.10.110.10">
    <property type="entry name" value="Ubiquitin Conjugating Enzyme"/>
    <property type="match status" value="1"/>
</dbReference>
<dbReference type="InterPro" id="IPR036047">
    <property type="entry name" value="F-box-like_dom_sf"/>
</dbReference>
<dbReference type="Pfam" id="PF12937">
    <property type="entry name" value="F-box-like"/>
    <property type="match status" value="1"/>
</dbReference>
<dbReference type="SMART" id="SM00212">
    <property type="entry name" value="UBCc"/>
    <property type="match status" value="1"/>
</dbReference>
<organism evidence="5 6">
    <name type="scientific">Seminavis robusta</name>
    <dbReference type="NCBI Taxonomy" id="568900"/>
    <lineage>
        <taxon>Eukaryota</taxon>
        <taxon>Sar</taxon>
        <taxon>Stramenopiles</taxon>
        <taxon>Ochrophyta</taxon>
        <taxon>Bacillariophyta</taxon>
        <taxon>Bacillariophyceae</taxon>
        <taxon>Bacillariophycidae</taxon>
        <taxon>Naviculales</taxon>
        <taxon>Naviculaceae</taxon>
        <taxon>Seminavis</taxon>
    </lineage>
</organism>
<accession>A0A9N8E068</accession>
<dbReference type="InterPro" id="IPR001810">
    <property type="entry name" value="F-box_dom"/>
</dbReference>
<dbReference type="EMBL" id="CAICTM010000518">
    <property type="protein sequence ID" value="CAB9512106.1"/>
    <property type="molecule type" value="Genomic_DNA"/>
</dbReference>
<dbReference type="Gene3D" id="1.20.1280.50">
    <property type="match status" value="1"/>
</dbReference>
<dbReference type="OrthoDB" id="109543at2759"/>
<dbReference type="Pfam" id="PF00179">
    <property type="entry name" value="UQ_con"/>
    <property type="match status" value="1"/>
</dbReference>
<dbReference type="PROSITE" id="PS50181">
    <property type="entry name" value="FBOX"/>
    <property type="match status" value="1"/>
</dbReference>
<reference evidence="5" key="1">
    <citation type="submission" date="2020-06" db="EMBL/GenBank/DDBJ databases">
        <authorList>
            <consortium name="Plant Systems Biology data submission"/>
        </authorList>
    </citation>
    <scope>NUCLEOTIDE SEQUENCE</scope>
    <source>
        <strain evidence="5">D6</strain>
    </source>
</reference>
<keyword evidence="1" id="KW-0175">Coiled coil</keyword>
<dbReference type="PROSITE" id="PS50127">
    <property type="entry name" value="UBC_2"/>
    <property type="match status" value="1"/>
</dbReference>
<dbReference type="InterPro" id="IPR000608">
    <property type="entry name" value="UBC"/>
</dbReference>
<protein>
    <submittedName>
        <fullName evidence="5">Conjugating enzyme E2</fullName>
    </submittedName>
</protein>
<evidence type="ECO:0000313" key="5">
    <source>
        <dbReference type="EMBL" id="CAB9512106.1"/>
    </source>
</evidence>
<feature type="domain" description="UBC core" evidence="3">
    <location>
        <begin position="10"/>
        <end position="169"/>
    </location>
</feature>
<dbReference type="PANTHER" id="PTHR24067">
    <property type="entry name" value="UBIQUITIN-CONJUGATING ENZYME E2"/>
    <property type="match status" value="1"/>
</dbReference>
<dbReference type="SUPFAM" id="SSF81383">
    <property type="entry name" value="F-box domain"/>
    <property type="match status" value="1"/>
</dbReference>
<evidence type="ECO:0000259" key="4">
    <source>
        <dbReference type="PROSITE" id="PS50181"/>
    </source>
</evidence>
<evidence type="ECO:0000256" key="2">
    <source>
        <dbReference type="SAM" id="MobiDB-lite"/>
    </source>
</evidence>
<evidence type="ECO:0000259" key="3">
    <source>
        <dbReference type="PROSITE" id="PS50127"/>
    </source>
</evidence>
<dbReference type="AlphaFoldDB" id="A0A9N8E068"/>
<dbReference type="Proteomes" id="UP001153069">
    <property type="component" value="Unassembled WGS sequence"/>
</dbReference>
<comment type="caution">
    <text evidence="5">The sequence shown here is derived from an EMBL/GenBank/DDBJ whole genome shotgun (WGS) entry which is preliminary data.</text>
</comment>
<keyword evidence="6" id="KW-1185">Reference proteome</keyword>